<keyword evidence="7" id="KW-1185">Reference proteome</keyword>
<gene>
    <name evidence="6" type="ORF">ACFOSS_14000</name>
</gene>
<dbReference type="Pfam" id="PF00989">
    <property type="entry name" value="PAS"/>
    <property type="match status" value="1"/>
</dbReference>
<dbReference type="SMART" id="SM00091">
    <property type="entry name" value="PAS"/>
    <property type="match status" value="1"/>
</dbReference>
<dbReference type="Gene3D" id="1.20.120.50">
    <property type="entry name" value="Hemerythrin-like"/>
    <property type="match status" value="1"/>
</dbReference>
<evidence type="ECO:0000313" key="7">
    <source>
        <dbReference type="Proteomes" id="UP001595692"/>
    </source>
</evidence>
<evidence type="ECO:0000256" key="1">
    <source>
        <dbReference type="ARBA" id="ARBA00010587"/>
    </source>
</evidence>
<dbReference type="InterPro" id="IPR000160">
    <property type="entry name" value="GGDEF_dom"/>
</dbReference>
<evidence type="ECO:0000259" key="4">
    <source>
        <dbReference type="PROSITE" id="PS50112"/>
    </source>
</evidence>
<dbReference type="PROSITE" id="PS50887">
    <property type="entry name" value="GGDEF"/>
    <property type="match status" value="1"/>
</dbReference>
<dbReference type="NCBIfam" id="NF033749">
    <property type="entry name" value="bact_hemeryth"/>
    <property type="match status" value="1"/>
</dbReference>
<dbReference type="SMART" id="SM00267">
    <property type="entry name" value="GGDEF"/>
    <property type="match status" value="1"/>
</dbReference>
<dbReference type="PANTHER" id="PTHR44757:SF2">
    <property type="entry name" value="BIOFILM ARCHITECTURE MAINTENANCE PROTEIN MBAA"/>
    <property type="match status" value="1"/>
</dbReference>
<dbReference type="InterPro" id="IPR052155">
    <property type="entry name" value="Biofilm_reg_signaling"/>
</dbReference>
<keyword evidence="2" id="KW-0479">Metal-binding</keyword>
<accession>A0ABV8CR32</accession>
<dbReference type="PROSITE" id="PS50112">
    <property type="entry name" value="PAS"/>
    <property type="match status" value="1"/>
</dbReference>
<dbReference type="InterPro" id="IPR000014">
    <property type="entry name" value="PAS"/>
</dbReference>
<dbReference type="EMBL" id="JBHSAF010000014">
    <property type="protein sequence ID" value="MFC3914564.1"/>
    <property type="molecule type" value="Genomic_DNA"/>
</dbReference>
<dbReference type="InterPro" id="IPR035938">
    <property type="entry name" value="Hemerythrin-like_sf"/>
</dbReference>
<dbReference type="InterPro" id="IPR043128">
    <property type="entry name" value="Rev_trsase/Diguanyl_cyclase"/>
</dbReference>
<protein>
    <submittedName>
        <fullName evidence="6">Bacteriohemerythrin</fullName>
    </submittedName>
</protein>
<dbReference type="Pfam" id="PF01814">
    <property type="entry name" value="Hemerythrin"/>
    <property type="match status" value="1"/>
</dbReference>
<evidence type="ECO:0000313" key="6">
    <source>
        <dbReference type="EMBL" id="MFC3914564.1"/>
    </source>
</evidence>
<evidence type="ECO:0000259" key="5">
    <source>
        <dbReference type="PROSITE" id="PS50887"/>
    </source>
</evidence>
<dbReference type="Proteomes" id="UP001595692">
    <property type="component" value="Unassembled WGS sequence"/>
</dbReference>
<dbReference type="NCBIfam" id="TIGR00254">
    <property type="entry name" value="GGDEF"/>
    <property type="match status" value="1"/>
</dbReference>
<sequence>MIMNKRILAPHSALQVFYWDSRYATGNEQVDSQHKKLMSLVNQLANGVVNSSVHTKLDSLFLELIDYTGYHFTHEEMLFSHSSLPDEALRRHKASHSDFVARVLSFKQALAQADTASVYHALTLELLGYLVKWLAVHILLDDKSLIQSLDQPANHMAVNRAGNTAEGAPFFDSIDVLVDTLVKTQVSILDIYRDSSPKSKFRLLVENSQDAYLWFDLQAELIWFNQAFSTLCLATGAMQPLIPSDLVARLRQSNGQSVRSLIAEVIRQPDIRRQSTLFLPAGSAEQGDGLELHSKWQPVFDCDRAVVGVFVAIEDVTEKNRHHRRLKLFRAVMDQASDAMFIVDPLSSQILDVNQPTARMLGYTSAELKAMTLCQLTLGLGDASRWRRHVQQVQRQGALMFRDRQRCKDGAVLHVEVSTRPVVFEGVEYLIGIARDISRRVQNERKERLRNRTLSRFLSRNTSPELVLKTLAGELADWLLEMEMPLTKVILHDHIHRRQHVLTRRGQHAVNPGAWPPAATAPVALPSETYVRQSENGMARYCFVCRSSGHHHADLQLELDVQTHQLSQNEIRAINTALQLARVIFDKYQAEQALRQREAQAAFEARHDSLTGLANRLQLFEFVPLALERARRRGQKAAFVYVDIDHFKAINDRYGHAVGDTVLLAFSRLLQQGVRRSDLVCRLSGDEFLIVLEEFAEAGQIEPLMTKLQRLLAVDIPVHDDETIRIAASMGVAIYPDDHDTLDGLIHCADEAMYQVKQRGRGDWGRFSGAGL</sequence>
<organism evidence="6 7">
    <name type="scientific">Pseudaeromonas sharmana</name>
    <dbReference type="NCBI Taxonomy" id="328412"/>
    <lineage>
        <taxon>Bacteria</taxon>
        <taxon>Pseudomonadati</taxon>
        <taxon>Pseudomonadota</taxon>
        <taxon>Gammaproteobacteria</taxon>
        <taxon>Aeromonadales</taxon>
        <taxon>Aeromonadaceae</taxon>
        <taxon>Pseudaeromonas</taxon>
    </lineage>
</organism>
<dbReference type="Gene3D" id="3.30.450.20">
    <property type="entry name" value="PAS domain"/>
    <property type="match status" value="2"/>
</dbReference>
<proteinExistence type="inferred from homology"/>
<dbReference type="NCBIfam" id="TIGR02481">
    <property type="entry name" value="hemeryth_dom"/>
    <property type="match status" value="1"/>
</dbReference>
<evidence type="ECO:0000256" key="3">
    <source>
        <dbReference type="ARBA" id="ARBA00023004"/>
    </source>
</evidence>
<dbReference type="NCBIfam" id="TIGR00229">
    <property type="entry name" value="sensory_box"/>
    <property type="match status" value="1"/>
</dbReference>
<comment type="similarity">
    <text evidence="1">Belongs to the hemerythrin family.</text>
</comment>
<dbReference type="InterPro" id="IPR001610">
    <property type="entry name" value="PAC"/>
</dbReference>
<evidence type="ECO:0000256" key="2">
    <source>
        <dbReference type="ARBA" id="ARBA00022723"/>
    </source>
</evidence>
<reference evidence="7" key="1">
    <citation type="journal article" date="2019" name="Int. J. Syst. Evol. Microbiol.">
        <title>The Global Catalogue of Microorganisms (GCM) 10K type strain sequencing project: providing services to taxonomists for standard genome sequencing and annotation.</title>
        <authorList>
            <consortium name="The Broad Institute Genomics Platform"/>
            <consortium name="The Broad Institute Genome Sequencing Center for Infectious Disease"/>
            <person name="Wu L."/>
            <person name="Ma J."/>
        </authorList>
    </citation>
    <scope>NUCLEOTIDE SEQUENCE [LARGE SCALE GENOMIC DNA]</scope>
    <source>
        <strain evidence="7">CCUG 54939</strain>
    </source>
</reference>
<dbReference type="Pfam" id="PF00990">
    <property type="entry name" value="GGDEF"/>
    <property type="match status" value="1"/>
</dbReference>
<feature type="domain" description="PAS" evidence="4">
    <location>
        <begin position="325"/>
        <end position="368"/>
    </location>
</feature>
<dbReference type="SMART" id="SM00086">
    <property type="entry name" value="PAC"/>
    <property type="match status" value="1"/>
</dbReference>
<dbReference type="InterPro" id="IPR013767">
    <property type="entry name" value="PAS_fold"/>
</dbReference>
<dbReference type="SUPFAM" id="SSF47188">
    <property type="entry name" value="Hemerythrin-like"/>
    <property type="match status" value="1"/>
</dbReference>
<dbReference type="CDD" id="cd01949">
    <property type="entry name" value="GGDEF"/>
    <property type="match status" value="1"/>
</dbReference>
<dbReference type="InterPro" id="IPR035965">
    <property type="entry name" value="PAS-like_dom_sf"/>
</dbReference>
<name>A0ABV8CR32_9GAMM</name>
<dbReference type="InterPro" id="IPR029787">
    <property type="entry name" value="Nucleotide_cyclase"/>
</dbReference>
<dbReference type="CDD" id="cd00130">
    <property type="entry name" value="PAS"/>
    <property type="match status" value="1"/>
</dbReference>
<feature type="domain" description="GGDEF" evidence="5">
    <location>
        <begin position="635"/>
        <end position="769"/>
    </location>
</feature>
<dbReference type="PANTHER" id="PTHR44757">
    <property type="entry name" value="DIGUANYLATE CYCLASE DGCP"/>
    <property type="match status" value="1"/>
</dbReference>
<dbReference type="RefSeq" id="WP_377153562.1">
    <property type="nucleotide sequence ID" value="NZ_JBHSAF010000014.1"/>
</dbReference>
<dbReference type="CDD" id="cd12107">
    <property type="entry name" value="Hemerythrin"/>
    <property type="match status" value="1"/>
</dbReference>
<dbReference type="Gene3D" id="3.30.70.270">
    <property type="match status" value="1"/>
</dbReference>
<comment type="caution">
    <text evidence="6">The sequence shown here is derived from an EMBL/GenBank/DDBJ whole genome shotgun (WGS) entry which is preliminary data.</text>
</comment>
<dbReference type="Pfam" id="PF13188">
    <property type="entry name" value="PAS_8"/>
    <property type="match status" value="1"/>
</dbReference>
<dbReference type="InterPro" id="IPR012312">
    <property type="entry name" value="Hemerythrin-like"/>
</dbReference>
<dbReference type="SUPFAM" id="SSF55785">
    <property type="entry name" value="PYP-like sensor domain (PAS domain)"/>
    <property type="match status" value="1"/>
</dbReference>
<dbReference type="InterPro" id="IPR012827">
    <property type="entry name" value="Hemerythrin_metal-bd"/>
</dbReference>
<keyword evidence="3" id="KW-0408">Iron</keyword>
<dbReference type="SUPFAM" id="SSF55073">
    <property type="entry name" value="Nucleotide cyclase"/>
    <property type="match status" value="1"/>
</dbReference>